<protein>
    <submittedName>
        <fullName evidence="2">Uncharacterized protein</fullName>
    </submittedName>
</protein>
<dbReference type="EMBL" id="JAWPEI010000012">
    <property type="protein sequence ID" value="KAK4708109.1"/>
    <property type="molecule type" value="Genomic_DNA"/>
</dbReference>
<evidence type="ECO:0000313" key="2">
    <source>
        <dbReference type="EMBL" id="KAK4708109.1"/>
    </source>
</evidence>
<dbReference type="AlphaFoldDB" id="A0AAV9K632"/>
<evidence type="ECO:0000256" key="1">
    <source>
        <dbReference type="SAM" id="MobiDB-lite"/>
    </source>
</evidence>
<name>A0AAV9K632_9SOLN</name>
<feature type="region of interest" description="Disordered" evidence="1">
    <location>
        <begin position="1"/>
        <end position="38"/>
    </location>
</feature>
<reference evidence="2 3" key="1">
    <citation type="submission" date="2023-10" db="EMBL/GenBank/DDBJ databases">
        <title>Genome-Wide Identification Analysis in wild type Solanum Pinnatisectum Reveals Some Genes Defensing Phytophthora Infestans.</title>
        <authorList>
            <person name="Sun C."/>
        </authorList>
    </citation>
    <scope>NUCLEOTIDE SEQUENCE [LARGE SCALE GENOMIC DNA]</scope>
    <source>
        <strain evidence="2">LQN</strain>
        <tissue evidence="2">Leaf</tissue>
    </source>
</reference>
<proteinExistence type="predicted"/>
<dbReference type="Proteomes" id="UP001311915">
    <property type="component" value="Unassembled WGS sequence"/>
</dbReference>
<comment type="caution">
    <text evidence="2">The sequence shown here is derived from an EMBL/GenBank/DDBJ whole genome shotgun (WGS) entry which is preliminary data.</text>
</comment>
<evidence type="ECO:0000313" key="3">
    <source>
        <dbReference type="Proteomes" id="UP001311915"/>
    </source>
</evidence>
<gene>
    <name evidence="2" type="ORF">R3W88_029034</name>
</gene>
<keyword evidence="3" id="KW-1185">Reference proteome</keyword>
<feature type="compositionally biased region" description="Basic and acidic residues" evidence="1">
    <location>
        <begin position="1"/>
        <end position="18"/>
    </location>
</feature>
<accession>A0AAV9K632</accession>
<organism evidence="2 3">
    <name type="scientific">Solanum pinnatisectum</name>
    <name type="common">tansyleaf nightshade</name>
    <dbReference type="NCBI Taxonomy" id="50273"/>
    <lineage>
        <taxon>Eukaryota</taxon>
        <taxon>Viridiplantae</taxon>
        <taxon>Streptophyta</taxon>
        <taxon>Embryophyta</taxon>
        <taxon>Tracheophyta</taxon>
        <taxon>Spermatophyta</taxon>
        <taxon>Magnoliopsida</taxon>
        <taxon>eudicotyledons</taxon>
        <taxon>Gunneridae</taxon>
        <taxon>Pentapetalae</taxon>
        <taxon>asterids</taxon>
        <taxon>lamiids</taxon>
        <taxon>Solanales</taxon>
        <taxon>Solanaceae</taxon>
        <taxon>Solanoideae</taxon>
        <taxon>Solaneae</taxon>
        <taxon>Solanum</taxon>
    </lineage>
</organism>
<sequence length="77" mass="8734">MDRVRGNLKCMEREREGVGENNGGEGQRNGEDPNLQVPLSTMSISLPSIHKEKRIFKSKSTVGYTVCFKQLQIKLRL</sequence>